<reference evidence="11 12" key="1">
    <citation type="submission" date="2018-03" db="EMBL/GenBank/DDBJ databases">
        <title>Characteristics and genome of n-alkane degrading marine bacteria Gordonia iterans isolated from crude oil contaminated in Tae-an, South Korea.</title>
        <authorList>
            <person name="Lee S.-S."/>
            <person name="Kim H."/>
        </authorList>
    </citation>
    <scope>NUCLEOTIDE SEQUENCE [LARGE SCALE GENOMIC DNA]</scope>
    <source>
        <strain evidence="11 12">Co17</strain>
    </source>
</reference>
<dbReference type="Gene3D" id="3.10.520.10">
    <property type="entry name" value="ApbE-like domains"/>
    <property type="match status" value="1"/>
</dbReference>
<dbReference type="GO" id="GO:0046872">
    <property type="term" value="F:metal ion binding"/>
    <property type="evidence" value="ECO:0007669"/>
    <property type="project" value="UniProtKB-KW"/>
</dbReference>
<dbReference type="KEGG" id="git:C6V83_06255"/>
<evidence type="ECO:0000256" key="1">
    <source>
        <dbReference type="ARBA" id="ARBA00001946"/>
    </source>
</evidence>
<name>A0A2S0KE49_9ACTN</name>
<evidence type="ECO:0000313" key="11">
    <source>
        <dbReference type="EMBL" id="AVL99935.1"/>
    </source>
</evidence>
<dbReference type="AlphaFoldDB" id="A0A2S0KE49"/>
<keyword evidence="12" id="KW-1185">Reference proteome</keyword>
<evidence type="ECO:0000256" key="5">
    <source>
        <dbReference type="ARBA" id="ARBA00022679"/>
    </source>
</evidence>
<evidence type="ECO:0000256" key="9">
    <source>
        <dbReference type="ARBA" id="ARBA00031306"/>
    </source>
</evidence>
<keyword evidence="4" id="KW-0285">Flavoprotein</keyword>
<dbReference type="EC" id="2.7.1.180" evidence="2"/>
<organism evidence="11 12">
    <name type="scientific">Gordonia iterans</name>
    <dbReference type="NCBI Taxonomy" id="1004901"/>
    <lineage>
        <taxon>Bacteria</taxon>
        <taxon>Bacillati</taxon>
        <taxon>Actinomycetota</taxon>
        <taxon>Actinomycetes</taxon>
        <taxon>Mycobacteriales</taxon>
        <taxon>Gordoniaceae</taxon>
        <taxon>Gordonia</taxon>
    </lineage>
</organism>
<evidence type="ECO:0000256" key="10">
    <source>
        <dbReference type="ARBA" id="ARBA00048540"/>
    </source>
</evidence>
<proteinExistence type="predicted"/>
<evidence type="ECO:0000256" key="2">
    <source>
        <dbReference type="ARBA" id="ARBA00011955"/>
    </source>
</evidence>
<dbReference type="OrthoDB" id="9778595at2"/>
<comment type="catalytic activity">
    <reaction evidence="10">
        <text>L-threonyl-[protein] + FAD = FMN-L-threonyl-[protein] + AMP + H(+)</text>
        <dbReference type="Rhea" id="RHEA:36847"/>
        <dbReference type="Rhea" id="RHEA-COMP:11060"/>
        <dbReference type="Rhea" id="RHEA-COMP:11061"/>
        <dbReference type="ChEBI" id="CHEBI:15378"/>
        <dbReference type="ChEBI" id="CHEBI:30013"/>
        <dbReference type="ChEBI" id="CHEBI:57692"/>
        <dbReference type="ChEBI" id="CHEBI:74257"/>
        <dbReference type="ChEBI" id="CHEBI:456215"/>
        <dbReference type="EC" id="2.7.1.180"/>
    </reaction>
</comment>
<evidence type="ECO:0000256" key="8">
    <source>
        <dbReference type="ARBA" id="ARBA00022842"/>
    </source>
</evidence>
<keyword evidence="5 11" id="KW-0808">Transferase</keyword>
<sequence>MTRGAGADPAPAHTAEWVFDAIGTRWQIDTPRALTESERRTVLELTEEFDRGWSRFRPDSVVSAVRSGPGRYRLPHDAGPIMELYRTLFELTDGAMSPAVGDGLEALGYDPEYTLRAGPPRPAPSFADLDWVPPYLVTPVPVVLDVGAAGKGYLADQVAGLVAQTLAADQRSEHAGSFTVDASGDLVRRGAPIRVALEHPWAPTTAVGVADLTDGALCGSAVNRRAWGDGLHHVLDARTGVPVAGPVATWVVADDALIADGLATALFFVAPERLAEAFSFEYVLMPSRSELRRSPGFPGTVFR</sequence>
<evidence type="ECO:0000256" key="7">
    <source>
        <dbReference type="ARBA" id="ARBA00022827"/>
    </source>
</evidence>
<dbReference type="SUPFAM" id="SSF143631">
    <property type="entry name" value="ApbE-like"/>
    <property type="match status" value="1"/>
</dbReference>
<dbReference type="RefSeq" id="WP_105941667.1">
    <property type="nucleotide sequence ID" value="NZ_CP027433.1"/>
</dbReference>
<protein>
    <recommendedName>
        <fullName evidence="3">FAD:protein FMN transferase</fullName>
        <ecNumber evidence="2">2.7.1.180</ecNumber>
    </recommendedName>
    <alternativeName>
        <fullName evidence="9">Flavin transferase</fullName>
    </alternativeName>
</protein>
<dbReference type="InterPro" id="IPR003374">
    <property type="entry name" value="ApbE-like_sf"/>
</dbReference>
<keyword evidence="6" id="KW-0479">Metal-binding</keyword>
<dbReference type="PANTHER" id="PTHR30040">
    <property type="entry name" value="THIAMINE BIOSYNTHESIS LIPOPROTEIN APBE"/>
    <property type="match status" value="1"/>
</dbReference>
<keyword evidence="8" id="KW-0460">Magnesium</keyword>
<dbReference type="EMBL" id="CP027433">
    <property type="protein sequence ID" value="AVL99935.1"/>
    <property type="molecule type" value="Genomic_DNA"/>
</dbReference>
<gene>
    <name evidence="11" type="ORF">C6V83_06255</name>
</gene>
<evidence type="ECO:0000256" key="4">
    <source>
        <dbReference type="ARBA" id="ARBA00022630"/>
    </source>
</evidence>
<dbReference type="GO" id="GO:0016740">
    <property type="term" value="F:transferase activity"/>
    <property type="evidence" value="ECO:0007669"/>
    <property type="project" value="UniProtKB-KW"/>
</dbReference>
<dbReference type="InterPro" id="IPR024932">
    <property type="entry name" value="ApbE"/>
</dbReference>
<evidence type="ECO:0000313" key="12">
    <source>
        <dbReference type="Proteomes" id="UP000239814"/>
    </source>
</evidence>
<dbReference type="Proteomes" id="UP000239814">
    <property type="component" value="Chromosome"/>
</dbReference>
<dbReference type="Pfam" id="PF02424">
    <property type="entry name" value="ApbE"/>
    <property type="match status" value="1"/>
</dbReference>
<evidence type="ECO:0000256" key="6">
    <source>
        <dbReference type="ARBA" id="ARBA00022723"/>
    </source>
</evidence>
<comment type="cofactor">
    <cofactor evidence="1">
        <name>Mg(2+)</name>
        <dbReference type="ChEBI" id="CHEBI:18420"/>
    </cofactor>
</comment>
<dbReference type="PANTHER" id="PTHR30040:SF2">
    <property type="entry name" value="FAD:PROTEIN FMN TRANSFERASE"/>
    <property type="match status" value="1"/>
</dbReference>
<accession>A0A2S0KE49</accession>
<keyword evidence="7" id="KW-0274">FAD</keyword>
<evidence type="ECO:0000256" key="3">
    <source>
        <dbReference type="ARBA" id="ARBA00016337"/>
    </source>
</evidence>